<evidence type="ECO:0000256" key="2">
    <source>
        <dbReference type="SAM" id="SignalP"/>
    </source>
</evidence>
<dbReference type="EMBL" id="AJDQ01000003">
    <property type="protein sequence ID" value="EOI58311.1"/>
    <property type="molecule type" value="Genomic_DNA"/>
</dbReference>
<feature type="compositionally biased region" description="Low complexity" evidence="1">
    <location>
        <begin position="187"/>
        <end position="202"/>
    </location>
</feature>
<sequence length="286" mass="30670">MERRKNVMKKKNMEKKRFLNKKMKMSLLISPVVLSGILLAGIQSTKASAADGKWEARSIDQIKKDVEGKKEYTIVWGDTLSGISLATNIAMDKLASLNGIGNYNLIYAGNKLVFEGNVVTVQNQNGVITDQQSITEADKVVPNQPIGESVSQPSQVTDAASGTQNPSTVESTDTGASKPSGTEDSKGNGSTNNENSSNGTPNDGEGINVTPTPDPTPAPIPTPKPEPQVQYTVWYYVSEGDDQSTNIEKGAHLFSSEAEATTFIEGYADNLLMQGITGSYGVMSWE</sequence>
<dbReference type="Pfam" id="PF01476">
    <property type="entry name" value="LysM"/>
    <property type="match status" value="1"/>
</dbReference>
<feature type="compositionally biased region" description="Polar residues" evidence="1">
    <location>
        <begin position="149"/>
        <end position="180"/>
    </location>
</feature>
<comment type="caution">
    <text evidence="4">The sequence shown here is derived from an EMBL/GenBank/DDBJ whole genome shotgun (WGS) entry which is preliminary data.</text>
</comment>
<evidence type="ECO:0000313" key="4">
    <source>
        <dbReference type="EMBL" id="EOI58311.1"/>
    </source>
</evidence>
<name>R2VKX1_9ENTE</name>
<feature type="compositionally biased region" description="Pro residues" evidence="1">
    <location>
        <begin position="212"/>
        <end position="226"/>
    </location>
</feature>
<evidence type="ECO:0000313" key="5">
    <source>
        <dbReference type="EMBL" id="EOW79837.1"/>
    </source>
</evidence>
<dbReference type="SMART" id="SM00257">
    <property type="entry name" value="LysM"/>
    <property type="match status" value="1"/>
</dbReference>
<dbReference type="Proteomes" id="UP000014160">
    <property type="component" value="Unassembled WGS sequence"/>
</dbReference>
<dbReference type="OrthoDB" id="9798935at2"/>
<dbReference type="Proteomes" id="UP000013750">
    <property type="component" value="Unassembled WGS sequence"/>
</dbReference>
<dbReference type="HOGENOM" id="CLU_972324_0_0_9"/>
<dbReference type="PATRIC" id="fig|1158614.3.peg.383"/>
<evidence type="ECO:0000313" key="7">
    <source>
        <dbReference type="Proteomes" id="UP000014160"/>
    </source>
</evidence>
<gene>
    <name evidence="5" type="ORF">I592_03978</name>
    <name evidence="4" type="ORF">UKC_00383</name>
</gene>
<reference evidence="5 7" key="2">
    <citation type="submission" date="2013-03" db="EMBL/GenBank/DDBJ databases">
        <title>The Genome Sequence of Enterococcus gilvus ATCC BAA-350 (PacBio/Illumina hybrid assembly).</title>
        <authorList>
            <consortium name="The Broad Institute Genomics Platform"/>
            <consortium name="The Broad Institute Genome Sequencing Center for Infectious Disease"/>
            <person name="Earl A."/>
            <person name="Russ C."/>
            <person name="Gilmore M."/>
            <person name="Surin D."/>
            <person name="Walker B."/>
            <person name="Young S."/>
            <person name="Zeng Q."/>
            <person name="Gargeya S."/>
            <person name="Fitzgerald M."/>
            <person name="Haas B."/>
            <person name="Abouelleil A."/>
            <person name="Allen A.W."/>
            <person name="Alvarado L."/>
            <person name="Arachchi H.M."/>
            <person name="Berlin A.M."/>
            <person name="Chapman S.B."/>
            <person name="Gainer-Dewar J."/>
            <person name="Goldberg J."/>
            <person name="Griggs A."/>
            <person name="Gujja S."/>
            <person name="Hansen M."/>
            <person name="Howarth C."/>
            <person name="Imamovic A."/>
            <person name="Ireland A."/>
            <person name="Larimer J."/>
            <person name="McCowan C."/>
            <person name="Murphy C."/>
            <person name="Pearson M."/>
            <person name="Poon T.W."/>
            <person name="Priest M."/>
            <person name="Roberts A."/>
            <person name="Saif S."/>
            <person name="Shea T."/>
            <person name="Sisk P."/>
            <person name="Sykes S."/>
            <person name="Wortman J."/>
            <person name="Nusbaum C."/>
            <person name="Birren B."/>
        </authorList>
    </citation>
    <scope>NUCLEOTIDE SEQUENCE [LARGE SCALE GENOMIC DNA]</scope>
    <source>
        <strain evidence="5 7">ATCC BAA-350</strain>
    </source>
</reference>
<dbReference type="AlphaFoldDB" id="R2VKX1"/>
<feature type="signal peptide" evidence="2">
    <location>
        <begin position="1"/>
        <end position="49"/>
    </location>
</feature>
<feature type="region of interest" description="Disordered" evidence="1">
    <location>
        <begin position="142"/>
        <end position="226"/>
    </location>
</feature>
<reference evidence="4 6" key="1">
    <citation type="submission" date="2013-02" db="EMBL/GenBank/DDBJ databases">
        <title>The Genome Sequence of Enterococcus gilvus ATCC BAA-350.</title>
        <authorList>
            <consortium name="The Broad Institute Genome Sequencing Platform"/>
            <consortium name="The Broad Institute Genome Sequencing Center for Infectious Disease"/>
            <person name="Earl A.M."/>
            <person name="Gilmore M.S."/>
            <person name="Lebreton F."/>
            <person name="Walker B."/>
            <person name="Young S.K."/>
            <person name="Zeng Q."/>
            <person name="Gargeya S."/>
            <person name="Fitzgerald M."/>
            <person name="Haas B."/>
            <person name="Abouelleil A."/>
            <person name="Alvarado L."/>
            <person name="Arachchi H.M."/>
            <person name="Berlin A.M."/>
            <person name="Chapman S.B."/>
            <person name="Dewar J."/>
            <person name="Goldberg J."/>
            <person name="Griggs A."/>
            <person name="Gujja S."/>
            <person name="Hansen M."/>
            <person name="Howarth C."/>
            <person name="Imamovic A."/>
            <person name="Larimer J."/>
            <person name="McCowan C."/>
            <person name="Murphy C."/>
            <person name="Neiman D."/>
            <person name="Pearson M."/>
            <person name="Priest M."/>
            <person name="Roberts A."/>
            <person name="Saif S."/>
            <person name="Shea T."/>
            <person name="Sisk P."/>
            <person name="Sykes S."/>
            <person name="Wortman J."/>
            <person name="Nusbaum C."/>
            <person name="Birren B."/>
        </authorList>
    </citation>
    <scope>NUCLEOTIDE SEQUENCE [LARGE SCALE GENOMIC DNA]</scope>
    <source>
        <strain evidence="4 6">ATCC BAA-350</strain>
    </source>
</reference>
<dbReference type="eggNOG" id="COG1388">
    <property type="taxonomic scope" value="Bacteria"/>
</dbReference>
<dbReference type="SUPFAM" id="SSF54106">
    <property type="entry name" value="LysM domain"/>
    <property type="match status" value="1"/>
</dbReference>
<accession>R2VKX1</accession>
<organism evidence="4 6">
    <name type="scientific">Enterococcus gilvus ATCC BAA-350</name>
    <dbReference type="NCBI Taxonomy" id="1158614"/>
    <lineage>
        <taxon>Bacteria</taxon>
        <taxon>Bacillati</taxon>
        <taxon>Bacillota</taxon>
        <taxon>Bacilli</taxon>
        <taxon>Lactobacillales</taxon>
        <taxon>Enterococcaceae</taxon>
        <taxon>Enterococcus</taxon>
    </lineage>
</organism>
<dbReference type="Gene3D" id="3.10.350.10">
    <property type="entry name" value="LysM domain"/>
    <property type="match status" value="1"/>
</dbReference>
<keyword evidence="2" id="KW-0732">Signal</keyword>
<dbReference type="InterPro" id="IPR018392">
    <property type="entry name" value="LysM"/>
</dbReference>
<evidence type="ECO:0000256" key="1">
    <source>
        <dbReference type="SAM" id="MobiDB-lite"/>
    </source>
</evidence>
<evidence type="ECO:0000313" key="6">
    <source>
        <dbReference type="Proteomes" id="UP000013750"/>
    </source>
</evidence>
<dbReference type="InterPro" id="IPR036779">
    <property type="entry name" value="LysM_dom_sf"/>
</dbReference>
<proteinExistence type="predicted"/>
<dbReference type="RefSeq" id="WP_010778834.1">
    <property type="nucleotide sequence ID" value="NZ_ASWH01000002.1"/>
</dbReference>
<evidence type="ECO:0000259" key="3">
    <source>
        <dbReference type="PROSITE" id="PS51782"/>
    </source>
</evidence>
<dbReference type="CDD" id="cd00118">
    <property type="entry name" value="LysM"/>
    <property type="match status" value="1"/>
</dbReference>
<dbReference type="EMBL" id="ASWH01000002">
    <property type="protein sequence ID" value="EOW79837.1"/>
    <property type="molecule type" value="Genomic_DNA"/>
</dbReference>
<dbReference type="PROSITE" id="PS51782">
    <property type="entry name" value="LYSM"/>
    <property type="match status" value="1"/>
</dbReference>
<keyword evidence="7" id="KW-1185">Reference proteome</keyword>
<feature type="chain" id="PRO_5004357322" description="LysM domain-containing protein" evidence="2">
    <location>
        <begin position="50"/>
        <end position="286"/>
    </location>
</feature>
<feature type="domain" description="LysM" evidence="3">
    <location>
        <begin position="70"/>
        <end position="114"/>
    </location>
</feature>
<protein>
    <recommendedName>
        <fullName evidence="3">LysM domain-containing protein</fullName>
    </recommendedName>
</protein>